<sequence>MKAVVAQRGSVSVETVSDPVPGPGQVLVAPLACGICGSDLHLVESQAAMPDLVPAMVLGHEFVGELLDYGPGTERSFPIGTPVTSVPYLDTGDGPQLVGLSPAVTGGLAERLVLQEKRLLPVSGDIPLRYAAVAEPLAVGVHAVAAADLQPGDAFLVVGCGPVGLSVIACLKAAGLGPVVAADFSPARRALAEQAGADVVVDPALSSPYQSWTQLAGAPVPMSPLMDTPMRANTVVFECVGVPGILATVMDSVPPQTRIVVVGVCQQPDTITPVIGITKELSIRFVFAYRPDEFARALDWIVTGTVDVAPFVTATLPLEAAAEAFDELRQPDKHCKILLLPS</sequence>
<dbReference type="AlphaFoldDB" id="A0A7X6MWH9"/>
<dbReference type="Gene3D" id="3.40.50.720">
    <property type="entry name" value="NAD(P)-binding Rossmann-like Domain"/>
    <property type="match status" value="1"/>
</dbReference>
<dbReference type="GO" id="GO:0016491">
    <property type="term" value="F:oxidoreductase activity"/>
    <property type="evidence" value="ECO:0007669"/>
    <property type="project" value="UniProtKB-KW"/>
</dbReference>
<dbReference type="PANTHER" id="PTHR43189">
    <property type="entry name" value="ZINC-TYPE ALCOHOL DEHYDROGENASE-LIKE PROTEIN C1198.01-RELATED"/>
    <property type="match status" value="1"/>
</dbReference>
<gene>
    <name evidence="4" type="ORF">HGA11_24935</name>
</gene>
<dbReference type="InterPro" id="IPR013154">
    <property type="entry name" value="ADH-like_N"/>
</dbReference>
<evidence type="ECO:0000259" key="2">
    <source>
        <dbReference type="Pfam" id="PF00107"/>
    </source>
</evidence>
<dbReference type="Gene3D" id="3.90.180.10">
    <property type="entry name" value="Medium-chain alcohol dehydrogenases, catalytic domain"/>
    <property type="match status" value="1"/>
</dbReference>
<dbReference type="InterPro" id="IPR011032">
    <property type="entry name" value="GroES-like_sf"/>
</dbReference>
<feature type="domain" description="Alcohol dehydrogenase-like N-terminal" evidence="3">
    <location>
        <begin position="22"/>
        <end position="122"/>
    </location>
</feature>
<dbReference type="InterPro" id="IPR013149">
    <property type="entry name" value="ADH-like_C"/>
</dbReference>
<keyword evidence="1" id="KW-0560">Oxidoreductase</keyword>
<dbReference type="InterPro" id="IPR036291">
    <property type="entry name" value="NAD(P)-bd_dom_sf"/>
</dbReference>
<protein>
    <submittedName>
        <fullName evidence="4">Zinc-binding dehydrogenase</fullName>
    </submittedName>
</protein>
<evidence type="ECO:0000313" key="5">
    <source>
        <dbReference type="Proteomes" id="UP000518188"/>
    </source>
</evidence>
<dbReference type="Pfam" id="PF00107">
    <property type="entry name" value="ADH_zinc_N"/>
    <property type="match status" value="1"/>
</dbReference>
<reference evidence="4 5" key="1">
    <citation type="submission" date="2020-04" db="EMBL/GenBank/DDBJ databases">
        <title>MicrobeNet Type strains.</title>
        <authorList>
            <person name="Nicholson A.C."/>
        </authorList>
    </citation>
    <scope>NUCLEOTIDE SEQUENCE [LARGE SCALE GENOMIC DNA]</scope>
    <source>
        <strain evidence="4 5">ATCC 700731</strain>
    </source>
</reference>
<dbReference type="Pfam" id="PF08240">
    <property type="entry name" value="ADH_N"/>
    <property type="match status" value="1"/>
</dbReference>
<dbReference type="SUPFAM" id="SSF51735">
    <property type="entry name" value="NAD(P)-binding Rossmann-fold domains"/>
    <property type="match status" value="1"/>
</dbReference>
<dbReference type="Proteomes" id="UP000518188">
    <property type="component" value="Unassembled WGS sequence"/>
</dbReference>
<dbReference type="EMBL" id="JAAXPJ010000011">
    <property type="protein sequence ID" value="NKZ14234.1"/>
    <property type="molecule type" value="Genomic_DNA"/>
</dbReference>
<dbReference type="PANTHER" id="PTHR43189:SF1">
    <property type="entry name" value="ZINC-TYPE ALCOHOL DEHYDROGENASE-LIKE PROTEIN C1198.01"/>
    <property type="match status" value="1"/>
</dbReference>
<evidence type="ECO:0000256" key="1">
    <source>
        <dbReference type="ARBA" id="ARBA00023002"/>
    </source>
</evidence>
<proteinExistence type="predicted"/>
<feature type="domain" description="Alcohol dehydrogenase-like C-terminal" evidence="2">
    <location>
        <begin position="162"/>
        <end position="302"/>
    </location>
</feature>
<evidence type="ECO:0000259" key="3">
    <source>
        <dbReference type="Pfam" id="PF08240"/>
    </source>
</evidence>
<dbReference type="SUPFAM" id="SSF50129">
    <property type="entry name" value="GroES-like"/>
    <property type="match status" value="1"/>
</dbReference>
<comment type="caution">
    <text evidence="4">The sequence shown here is derived from an EMBL/GenBank/DDBJ whole genome shotgun (WGS) entry which is preliminary data.</text>
</comment>
<name>A0A7X6MWH9_9MYCO</name>
<organism evidence="4 5">
    <name type="scientific">Mycolicibacterium septicum DSM 44393</name>
    <dbReference type="NCBI Taxonomy" id="1341646"/>
    <lineage>
        <taxon>Bacteria</taxon>
        <taxon>Bacillati</taxon>
        <taxon>Actinomycetota</taxon>
        <taxon>Actinomycetes</taxon>
        <taxon>Mycobacteriales</taxon>
        <taxon>Mycobacteriaceae</taxon>
        <taxon>Mycolicibacterium</taxon>
    </lineage>
</organism>
<evidence type="ECO:0000313" key="4">
    <source>
        <dbReference type="EMBL" id="NKZ14234.1"/>
    </source>
</evidence>
<accession>A0A7X6MWH9</accession>